<feature type="compositionally biased region" description="Basic and acidic residues" evidence="3">
    <location>
        <begin position="452"/>
        <end position="482"/>
    </location>
</feature>
<dbReference type="InterPro" id="IPR051176">
    <property type="entry name" value="Cent_Immune-Sig_Mod"/>
</dbReference>
<feature type="region of interest" description="Disordered" evidence="3">
    <location>
        <begin position="1"/>
        <end position="23"/>
    </location>
</feature>
<dbReference type="Pfam" id="PF00498">
    <property type="entry name" value="FHA"/>
    <property type="match status" value="1"/>
</dbReference>
<feature type="compositionally biased region" description="Basic and acidic residues" evidence="3">
    <location>
        <begin position="557"/>
        <end position="577"/>
    </location>
</feature>
<evidence type="ECO:0000259" key="4">
    <source>
        <dbReference type="PROSITE" id="PS50006"/>
    </source>
</evidence>
<feature type="region of interest" description="Disordered" evidence="3">
    <location>
        <begin position="684"/>
        <end position="854"/>
    </location>
</feature>
<feature type="region of interest" description="Disordered" evidence="3">
    <location>
        <begin position="446"/>
        <end position="533"/>
    </location>
</feature>
<feature type="region of interest" description="Disordered" evidence="3">
    <location>
        <begin position="1120"/>
        <end position="1273"/>
    </location>
</feature>
<evidence type="ECO:0000313" key="5">
    <source>
        <dbReference type="EMBL" id="KAJ8399131.1"/>
    </source>
</evidence>
<dbReference type="InterPro" id="IPR000253">
    <property type="entry name" value="FHA_dom"/>
</dbReference>
<evidence type="ECO:0000256" key="2">
    <source>
        <dbReference type="SAM" id="Coils"/>
    </source>
</evidence>
<dbReference type="EMBL" id="JAINUG010000085">
    <property type="protein sequence ID" value="KAJ8399131.1"/>
    <property type="molecule type" value="Genomic_DNA"/>
</dbReference>
<gene>
    <name evidence="5" type="ORF">AAFF_G00415100</name>
</gene>
<evidence type="ECO:0000256" key="3">
    <source>
        <dbReference type="SAM" id="MobiDB-lite"/>
    </source>
</evidence>
<dbReference type="PROSITE" id="PS50006">
    <property type="entry name" value="FHA_DOMAIN"/>
    <property type="match status" value="1"/>
</dbReference>
<dbReference type="SMART" id="SM00240">
    <property type="entry name" value="FHA"/>
    <property type="match status" value="1"/>
</dbReference>
<dbReference type="AlphaFoldDB" id="A0AAD7WJA8"/>
<feature type="compositionally biased region" description="Polar residues" evidence="3">
    <location>
        <begin position="1170"/>
        <end position="1179"/>
    </location>
</feature>
<evidence type="ECO:0000256" key="1">
    <source>
        <dbReference type="ARBA" id="ARBA00023054"/>
    </source>
</evidence>
<dbReference type="SUPFAM" id="SSF49879">
    <property type="entry name" value="SMAD/FHA domain"/>
    <property type="match status" value="1"/>
</dbReference>
<feature type="compositionally biased region" description="Pro residues" evidence="3">
    <location>
        <begin position="731"/>
        <end position="749"/>
    </location>
</feature>
<evidence type="ECO:0000313" key="6">
    <source>
        <dbReference type="Proteomes" id="UP001221898"/>
    </source>
</evidence>
<feature type="compositionally biased region" description="Basic and acidic residues" evidence="3">
    <location>
        <begin position="1"/>
        <end position="21"/>
    </location>
</feature>
<feature type="domain" description="FHA" evidence="4">
    <location>
        <begin position="353"/>
        <end position="403"/>
    </location>
</feature>
<sequence length="1273" mass="142504">MEAMEQERQRENQRDLQRKSVAETVRQQMCEQELMKKHQKLDMERQVKEWQKIREQYEKDMKMQRQKQHDKKMNTRNDYTEQIMTRNAMRAKEGKENEMEERRRRQHVMEKDNWTAMVRDIEADRQDGLQRRKDIVMDKLASKMEEDSLKNKLQTANALARALGQQEAKWLQVQKANNENRKATIEAIAAHREYKRRQHEQTTMEEKQRGWSTLQARIEEEKFYWENEQQIARKKREDLHRLNDIRFMQISEKQAKLKVEKQEQLEFDSRNAQLIREEDAQFQAYTAAIISAASAAEKNTFPLHAAARMGMGCGPDRIIGCKGGSDQPLKMSVTSWFLVSSSGTRHRLPREMIFVGREDCELMLQSRSVDKQHAVINYDPSTDEHLVKDLGSLNGTFVNDLRIPDQTYITLKLSDFLHSHVYVLERSQHKVPEEALKHEKYTSQLQIGLKPLEGKRRDHSDEKGGGGDAPRSKLEKVERKAPSEAPVSRPTPLYGQPSWWGEDDAGNKGQPRESLAENLKDGSPEMEVHLSDRDAQSKSIYAYRREPSYFEIPTKEFQLHPKSPEAEVHEIPTKDTDTPAPPTPTPAPPAPTTPTAPVVQSHASFTIEFDDCTPGKIKIKDHVTKFSFRQRKLPGKELVTTPTEMMSAESKVADWLAHSDVSIMRKKAPCEDVYSTKSDLPVHIKTLKGHQHEDGTQSDSEDPILTEQQSESQPSEERLSPPLVSQKSPSPQAPEEPVPRSPPQAPSPPQSQSKPDPQQAFIIEFFDDNPRKKRSHSFTQNSAHADSYSALKAKLEKRKSAALSGDKGPASAGHIPPTQQMTLPLKGQGTGTPLRPSSLKREKTDDRLCTGTPSSYRSTPAITIRPFSSVGKKSKLAQDFAAEFLRDCKRGVVPTREKTATPAVMEVPFHTHPRAPACSPPLASTPTQPASPAHPPVPLMAPLLPLGIRSVELKASNATKTEEEDSLSDAGTYTIETESQDKEVEDARSMIDQVFGVLESPEYTSVTTAAADRPVINDDRDVQASLRISKGSSLDLKAAPVQGYSPATLSGAPTSPAQVRPVGPMPLGGPKWVSRWASLADGYADPGPAVGLLDIPPQQEMSNRDGGIIHQAMMNRILDSPESEGSQGSRTRRLLPQVPPTDKTECPTPTILIRHDPYVGYEAPEKASGTPRQQETVQRLSVRDDLDPDSLSDASKSDDGSIVDRFRRHRSGRGENCGVQSRAEERGGPAAKSTSFYIGSDEAPSKSPLANSPVLSEAEREQGVPPKTSRQLF</sequence>
<dbReference type="InterPro" id="IPR043597">
    <property type="entry name" value="TPH_dom"/>
</dbReference>
<feature type="coiled-coil region" evidence="2">
    <location>
        <begin position="40"/>
        <end position="67"/>
    </location>
</feature>
<feature type="compositionally biased region" description="Basic and acidic residues" evidence="3">
    <location>
        <begin position="839"/>
        <end position="848"/>
    </location>
</feature>
<keyword evidence="1 2" id="KW-0175">Coiled coil</keyword>
<feature type="compositionally biased region" description="Low complexity" evidence="3">
    <location>
        <begin position="750"/>
        <end position="760"/>
    </location>
</feature>
<dbReference type="Gene3D" id="2.60.200.20">
    <property type="match status" value="1"/>
</dbReference>
<feature type="compositionally biased region" description="Pro residues" evidence="3">
    <location>
        <begin position="579"/>
        <end position="594"/>
    </location>
</feature>
<protein>
    <recommendedName>
        <fullName evidence="4">FHA domain-containing protein</fullName>
    </recommendedName>
</protein>
<dbReference type="Pfam" id="PF13868">
    <property type="entry name" value="TPH"/>
    <property type="match status" value="1"/>
</dbReference>
<accession>A0AAD7WJA8</accession>
<feature type="compositionally biased region" description="Basic and acidic residues" evidence="3">
    <location>
        <begin position="510"/>
        <end position="533"/>
    </location>
</feature>
<comment type="caution">
    <text evidence="5">The sequence shown here is derived from an EMBL/GenBank/DDBJ whole genome shotgun (WGS) entry which is preliminary data.</text>
</comment>
<dbReference type="Proteomes" id="UP001221898">
    <property type="component" value="Unassembled WGS sequence"/>
</dbReference>
<feature type="compositionally biased region" description="Basic and acidic residues" evidence="3">
    <location>
        <begin position="1195"/>
        <end position="1205"/>
    </location>
</feature>
<name>A0AAD7WJA8_9TELE</name>
<dbReference type="PANTHER" id="PTHR15715">
    <property type="entry name" value="CENTROSOMAL PROTEIN OF 170 KDA"/>
    <property type="match status" value="1"/>
</dbReference>
<reference evidence="5" key="1">
    <citation type="journal article" date="2023" name="Science">
        <title>Genome structures resolve the early diversification of teleost fishes.</title>
        <authorList>
            <person name="Parey E."/>
            <person name="Louis A."/>
            <person name="Montfort J."/>
            <person name="Bouchez O."/>
            <person name="Roques C."/>
            <person name="Iampietro C."/>
            <person name="Lluch J."/>
            <person name="Castinel A."/>
            <person name="Donnadieu C."/>
            <person name="Desvignes T."/>
            <person name="Floi Bucao C."/>
            <person name="Jouanno E."/>
            <person name="Wen M."/>
            <person name="Mejri S."/>
            <person name="Dirks R."/>
            <person name="Jansen H."/>
            <person name="Henkel C."/>
            <person name="Chen W.J."/>
            <person name="Zahm M."/>
            <person name="Cabau C."/>
            <person name="Klopp C."/>
            <person name="Thompson A.W."/>
            <person name="Robinson-Rechavi M."/>
            <person name="Braasch I."/>
            <person name="Lecointre G."/>
            <person name="Bobe J."/>
            <person name="Postlethwait J.H."/>
            <person name="Berthelot C."/>
            <person name="Roest Crollius H."/>
            <person name="Guiguen Y."/>
        </authorList>
    </citation>
    <scope>NUCLEOTIDE SEQUENCE</scope>
    <source>
        <strain evidence="5">NC1722</strain>
    </source>
</reference>
<proteinExistence type="predicted"/>
<organism evidence="5 6">
    <name type="scientific">Aldrovandia affinis</name>
    <dbReference type="NCBI Taxonomy" id="143900"/>
    <lineage>
        <taxon>Eukaryota</taxon>
        <taxon>Metazoa</taxon>
        <taxon>Chordata</taxon>
        <taxon>Craniata</taxon>
        <taxon>Vertebrata</taxon>
        <taxon>Euteleostomi</taxon>
        <taxon>Actinopterygii</taxon>
        <taxon>Neopterygii</taxon>
        <taxon>Teleostei</taxon>
        <taxon>Notacanthiformes</taxon>
        <taxon>Halosauridae</taxon>
        <taxon>Aldrovandia</taxon>
    </lineage>
</organism>
<dbReference type="PANTHER" id="PTHR15715:SF18">
    <property type="entry name" value="CENTROSOMAL PROTEIN OF 170 KDA PROTEIN B"/>
    <property type="match status" value="1"/>
</dbReference>
<keyword evidence="6" id="KW-1185">Reference proteome</keyword>
<feature type="region of interest" description="Disordered" evidence="3">
    <location>
        <begin position="557"/>
        <end position="597"/>
    </location>
</feature>
<dbReference type="InterPro" id="IPR008984">
    <property type="entry name" value="SMAD_FHA_dom_sf"/>
</dbReference>